<dbReference type="SUPFAM" id="SSF53067">
    <property type="entry name" value="Actin-like ATPase domain"/>
    <property type="match status" value="1"/>
</dbReference>
<evidence type="ECO:0000313" key="2">
    <source>
        <dbReference type="EMBL" id="RAK19696.1"/>
    </source>
</evidence>
<proteinExistence type="predicted"/>
<keyword evidence="2" id="KW-0418">Kinase</keyword>
<dbReference type="GO" id="GO:0003700">
    <property type="term" value="F:DNA-binding transcription factor activity"/>
    <property type="evidence" value="ECO:0007669"/>
    <property type="project" value="InterPro"/>
</dbReference>
<dbReference type="GO" id="GO:0019262">
    <property type="term" value="P:N-acetylneuraminate catabolic process"/>
    <property type="evidence" value="ECO:0007669"/>
    <property type="project" value="TreeGrafter"/>
</dbReference>
<comment type="caution">
    <text evidence="2">The sequence shown here is derived from an EMBL/GenBank/DDBJ whole genome shotgun (WGS) entry which is preliminary data.</text>
</comment>
<dbReference type="Proteomes" id="UP000249165">
    <property type="component" value="Unassembled WGS sequence"/>
</dbReference>
<dbReference type="InterPro" id="IPR000835">
    <property type="entry name" value="HTH_MarR-typ"/>
</dbReference>
<name>A0A327YHL9_9RHOB</name>
<dbReference type="EMBL" id="QLMG01000008">
    <property type="protein sequence ID" value="RAK19696.1"/>
    <property type="molecule type" value="Genomic_DNA"/>
</dbReference>
<keyword evidence="2" id="KW-0808">Transferase</keyword>
<dbReference type="InterPro" id="IPR036388">
    <property type="entry name" value="WH-like_DNA-bd_sf"/>
</dbReference>
<keyword evidence="3" id="KW-1185">Reference proteome</keyword>
<feature type="domain" description="HTH marR-type" evidence="1">
    <location>
        <begin position="39"/>
        <end position="88"/>
    </location>
</feature>
<dbReference type="InterPro" id="IPR043129">
    <property type="entry name" value="ATPase_NBD"/>
</dbReference>
<dbReference type="Pfam" id="PF00480">
    <property type="entry name" value="ROK"/>
    <property type="match status" value="1"/>
</dbReference>
<gene>
    <name evidence="2" type="ORF">ATI53_100878</name>
</gene>
<dbReference type="InterPro" id="IPR036390">
    <property type="entry name" value="WH_DNA-bd_sf"/>
</dbReference>
<sequence>MDEALSACQYVLMNDAANPIKAVLGAGLGAAAAHNRRAVIDAIRVNGPLSRADLARATRLAKQTLSNIVEELETSGLLVACDPVTEGRGKPATPYDLAPMGALSVGVQIDRTVARTVVMDLRGAVLSRRDAPLRSRDPEAGLKLVTRLLADTRAALAPDVRGRIVGLGIAMPGPFGPDAPATRDDYTMAHWRGAGLAAQLHAATGLEVALQNDAAAAATAERLTGRAHGLRDVVCLYLGYGLGAGLILNGELYGGRHGDAGEIGMIPLPGSDTLLEHQVALAGFCETFAVPMADPRMFARIEAVLTRGGPALDAWIDRAAAGLGWVAQMLALVTDPQAVILCGTAPRPLLERLTQAVNAAAPRVALQLGHADPWVVAMGAAAEPIARNFDPKYAALLKS</sequence>
<dbReference type="AlphaFoldDB" id="A0A327YHL9"/>
<evidence type="ECO:0000313" key="3">
    <source>
        <dbReference type="Proteomes" id="UP000249165"/>
    </source>
</evidence>
<reference evidence="2 3" key="1">
    <citation type="submission" date="2018-06" db="EMBL/GenBank/DDBJ databases">
        <title>Genomic Encyclopedia of Archaeal and Bacterial Type Strains, Phase II (KMG-II): from individual species to whole genera.</title>
        <authorList>
            <person name="Goeker M."/>
        </authorList>
    </citation>
    <scope>NUCLEOTIDE SEQUENCE [LARGE SCALE GENOMIC DNA]</scope>
    <source>
        <strain evidence="2 3">DSM 22011</strain>
    </source>
</reference>
<dbReference type="SUPFAM" id="SSF46785">
    <property type="entry name" value="Winged helix' DNA-binding domain"/>
    <property type="match status" value="1"/>
</dbReference>
<evidence type="ECO:0000259" key="1">
    <source>
        <dbReference type="Pfam" id="PF12802"/>
    </source>
</evidence>
<dbReference type="Pfam" id="PF12802">
    <property type="entry name" value="MarR_2"/>
    <property type="match status" value="1"/>
</dbReference>
<dbReference type="Gene3D" id="3.30.420.40">
    <property type="match status" value="2"/>
</dbReference>
<dbReference type="Gene3D" id="1.10.10.10">
    <property type="entry name" value="Winged helix-like DNA-binding domain superfamily/Winged helix DNA-binding domain"/>
    <property type="match status" value="1"/>
</dbReference>
<dbReference type="GO" id="GO:0009384">
    <property type="term" value="F:N-acylmannosamine kinase activity"/>
    <property type="evidence" value="ECO:0007669"/>
    <property type="project" value="TreeGrafter"/>
</dbReference>
<dbReference type="CDD" id="cd23763">
    <property type="entry name" value="ASKHA_ATPase_ROK"/>
    <property type="match status" value="1"/>
</dbReference>
<protein>
    <submittedName>
        <fullName evidence="2">Putative NBD/HSP70 family sugar kinase</fullName>
    </submittedName>
</protein>
<dbReference type="PANTHER" id="PTHR18964">
    <property type="entry name" value="ROK (REPRESSOR, ORF, KINASE) FAMILY"/>
    <property type="match status" value="1"/>
</dbReference>
<accession>A0A327YHL9</accession>
<dbReference type="InterPro" id="IPR000600">
    <property type="entry name" value="ROK"/>
</dbReference>
<organism evidence="2 3">
    <name type="scientific">Salipiger aestuarii</name>
    <dbReference type="NCBI Taxonomy" id="568098"/>
    <lineage>
        <taxon>Bacteria</taxon>
        <taxon>Pseudomonadati</taxon>
        <taxon>Pseudomonadota</taxon>
        <taxon>Alphaproteobacteria</taxon>
        <taxon>Rhodobacterales</taxon>
        <taxon>Roseobacteraceae</taxon>
        <taxon>Salipiger</taxon>
    </lineage>
</organism>
<dbReference type="RefSeq" id="WP_009504795.1">
    <property type="nucleotide sequence ID" value="NZ_LIGK01000008.1"/>
</dbReference>
<dbReference type="PANTHER" id="PTHR18964:SF169">
    <property type="entry name" value="N-ACETYLMANNOSAMINE KINASE"/>
    <property type="match status" value="1"/>
</dbReference>